<evidence type="ECO:0000256" key="3">
    <source>
        <dbReference type="ARBA" id="ARBA00022452"/>
    </source>
</evidence>
<proteinExistence type="inferred from homology"/>
<gene>
    <name evidence="9" type="ORF">SAMN05421721_1033</name>
</gene>
<dbReference type="STRING" id="195064.SAMN05421721_1033"/>
<comment type="similarity">
    <text evidence="2">Belongs to the OmpP1/FadL family.</text>
</comment>
<dbReference type="InterPro" id="IPR005017">
    <property type="entry name" value="OMPP1/FadL/TodX"/>
</dbReference>
<dbReference type="Proteomes" id="UP000199556">
    <property type="component" value="Unassembled WGS sequence"/>
</dbReference>
<dbReference type="GO" id="GO:0015483">
    <property type="term" value="F:long-chain fatty acid transporting porin activity"/>
    <property type="evidence" value="ECO:0007669"/>
    <property type="project" value="TreeGrafter"/>
</dbReference>
<keyword evidence="5 8" id="KW-0732">Signal</keyword>
<evidence type="ECO:0000313" key="9">
    <source>
        <dbReference type="EMBL" id="SFM33017.1"/>
    </source>
</evidence>
<sequence length="481" mass="51477">MTMRLARALAALSVPGALLSPLAAQATNAMNMDAFGAIAGGMGGASLAHETGNSAVMNNPATLGMRAPGQDVLGLGYTLLAPRVEARAPGAPRADESRGRWYHMPSLSLVRKQGRVSYGAAVMAQGGMGTDFRSDSLLFSRGQTLMGAMAPLSGQSIRSELSLGRVMFPLAFEVSDRVSLAVQLDYIWAGLDLQMDLDGATFGRMARPGGTPGLGSAQGSMVDGFNTLLGNGTIQDVSYTRFDFSNDDRFTGEASANGLAGKLGVLLQLTDRLAVGATYHSETHLDDLSSGDARLAFGADFGAGFQDVPVTGRIRVRDFQWPESFGLGMAYRASDRLLLAADLRHLNWSEAMEGLEMSFTADASPANGAFAGTRLDAELEQRWKDQTVISLGAAYRLNDRWTLRGGTNYASNPIPDETVNPLFPAIVQHHLSGGFSYRFTPRSQLHASATYAPQVRVTQSATGVEMRHGQTVWRVNYGYRF</sequence>
<evidence type="ECO:0000256" key="5">
    <source>
        <dbReference type="ARBA" id="ARBA00022729"/>
    </source>
</evidence>
<dbReference type="PANTHER" id="PTHR35093:SF8">
    <property type="entry name" value="OUTER MEMBRANE PROTEIN NMB0088-RELATED"/>
    <property type="match status" value="1"/>
</dbReference>
<keyword evidence="6" id="KW-0472">Membrane</keyword>
<protein>
    <submittedName>
        <fullName evidence="9">Long-chain fatty acid transport protein</fullName>
    </submittedName>
</protein>
<dbReference type="PANTHER" id="PTHR35093">
    <property type="entry name" value="OUTER MEMBRANE PROTEIN NMB0088-RELATED"/>
    <property type="match status" value="1"/>
</dbReference>
<dbReference type="Pfam" id="PF03349">
    <property type="entry name" value="Toluene_X"/>
    <property type="match status" value="1"/>
</dbReference>
<evidence type="ECO:0000256" key="1">
    <source>
        <dbReference type="ARBA" id="ARBA00004571"/>
    </source>
</evidence>
<evidence type="ECO:0000256" key="2">
    <source>
        <dbReference type="ARBA" id="ARBA00008163"/>
    </source>
</evidence>
<keyword evidence="7" id="KW-0998">Cell outer membrane</keyword>
<feature type="signal peptide" evidence="8">
    <location>
        <begin position="1"/>
        <end position="26"/>
    </location>
</feature>
<reference evidence="9 10" key="1">
    <citation type="submission" date="2016-10" db="EMBL/GenBank/DDBJ databases">
        <authorList>
            <person name="de Groot N.N."/>
        </authorList>
    </citation>
    <scope>NUCLEOTIDE SEQUENCE [LARGE SCALE GENOMIC DNA]</scope>
    <source>
        <strain evidence="9 10">DSM 4180</strain>
    </source>
</reference>
<organism evidence="9 10">
    <name type="scientific">Ectothiorhodospira mobilis</name>
    <dbReference type="NCBI Taxonomy" id="195064"/>
    <lineage>
        <taxon>Bacteria</taxon>
        <taxon>Pseudomonadati</taxon>
        <taxon>Pseudomonadota</taxon>
        <taxon>Gammaproteobacteria</taxon>
        <taxon>Chromatiales</taxon>
        <taxon>Ectothiorhodospiraceae</taxon>
        <taxon>Ectothiorhodospira</taxon>
    </lineage>
</organism>
<dbReference type="GO" id="GO:0009279">
    <property type="term" value="C:cell outer membrane"/>
    <property type="evidence" value="ECO:0007669"/>
    <property type="project" value="UniProtKB-SubCell"/>
</dbReference>
<keyword evidence="3" id="KW-1134">Transmembrane beta strand</keyword>
<dbReference type="RefSeq" id="WP_090483712.1">
    <property type="nucleotide sequence ID" value="NZ_FOUO01000003.1"/>
</dbReference>
<dbReference type="OrthoDB" id="19849at2"/>
<dbReference type="EMBL" id="FOUO01000003">
    <property type="protein sequence ID" value="SFM33017.1"/>
    <property type="molecule type" value="Genomic_DNA"/>
</dbReference>
<keyword evidence="4" id="KW-0812">Transmembrane</keyword>
<keyword evidence="10" id="KW-1185">Reference proteome</keyword>
<dbReference type="SUPFAM" id="SSF56935">
    <property type="entry name" value="Porins"/>
    <property type="match status" value="1"/>
</dbReference>
<evidence type="ECO:0000256" key="8">
    <source>
        <dbReference type="SAM" id="SignalP"/>
    </source>
</evidence>
<dbReference type="AlphaFoldDB" id="A0A1I4PYX1"/>
<name>A0A1I4PYX1_ECTMO</name>
<accession>A0A1I4PYX1</accession>
<evidence type="ECO:0000313" key="10">
    <source>
        <dbReference type="Proteomes" id="UP000199556"/>
    </source>
</evidence>
<evidence type="ECO:0000256" key="4">
    <source>
        <dbReference type="ARBA" id="ARBA00022692"/>
    </source>
</evidence>
<feature type="chain" id="PRO_5011636004" evidence="8">
    <location>
        <begin position="27"/>
        <end position="481"/>
    </location>
</feature>
<comment type="subcellular location">
    <subcellularLocation>
        <location evidence="1">Cell outer membrane</location>
        <topology evidence="1">Multi-pass membrane protein</topology>
    </subcellularLocation>
</comment>
<evidence type="ECO:0000256" key="6">
    <source>
        <dbReference type="ARBA" id="ARBA00023136"/>
    </source>
</evidence>
<evidence type="ECO:0000256" key="7">
    <source>
        <dbReference type="ARBA" id="ARBA00023237"/>
    </source>
</evidence>
<dbReference type="Gene3D" id="2.40.160.60">
    <property type="entry name" value="Outer membrane protein transport protein (OMPP1/FadL/TodX)"/>
    <property type="match status" value="1"/>
</dbReference>